<dbReference type="Pfam" id="PF12293">
    <property type="entry name" value="T4BSS_DotH_IcmK"/>
    <property type="match status" value="1"/>
</dbReference>
<accession>A0A494XAJ2</accession>
<protein>
    <recommendedName>
        <fullName evidence="4">Type IV secretion protein DotH</fullName>
    </recommendedName>
</protein>
<dbReference type="InterPro" id="IPR022073">
    <property type="entry name" value="T4BSS_DotH_IcmK"/>
</dbReference>
<feature type="chain" id="PRO_5019777891" description="Type IV secretion protein DotH" evidence="1">
    <location>
        <begin position="26"/>
        <end position="331"/>
    </location>
</feature>
<evidence type="ECO:0000313" key="2">
    <source>
        <dbReference type="EMBL" id="RKP47578.1"/>
    </source>
</evidence>
<gene>
    <name evidence="2" type="ORF">D7S89_15235</name>
</gene>
<keyword evidence="1" id="KW-0732">Signal</keyword>
<keyword evidence="3" id="KW-1185">Reference proteome</keyword>
<evidence type="ECO:0008006" key="4">
    <source>
        <dbReference type="Google" id="ProtNLM"/>
    </source>
</evidence>
<dbReference type="OrthoDB" id="8682498at2"/>
<organism evidence="2 3">
    <name type="scientific">Trinickia fusca</name>
    <dbReference type="NCBI Taxonomy" id="2419777"/>
    <lineage>
        <taxon>Bacteria</taxon>
        <taxon>Pseudomonadati</taxon>
        <taxon>Pseudomonadota</taxon>
        <taxon>Betaproteobacteria</taxon>
        <taxon>Burkholderiales</taxon>
        <taxon>Burkholderiaceae</taxon>
        <taxon>Trinickia</taxon>
    </lineage>
</organism>
<comment type="caution">
    <text evidence="2">The sequence shown here is derived from an EMBL/GenBank/DDBJ whole genome shotgun (WGS) entry which is preliminary data.</text>
</comment>
<dbReference type="AlphaFoldDB" id="A0A494XAJ2"/>
<dbReference type="EMBL" id="RBZV01000005">
    <property type="protein sequence ID" value="RKP47578.1"/>
    <property type="molecule type" value="Genomic_DNA"/>
</dbReference>
<name>A0A494XAJ2_9BURK</name>
<evidence type="ECO:0000313" key="3">
    <source>
        <dbReference type="Proteomes" id="UP000280434"/>
    </source>
</evidence>
<evidence type="ECO:0000256" key="1">
    <source>
        <dbReference type="SAM" id="SignalP"/>
    </source>
</evidence>
<proteinExistence type="predicted"/>
<sequence>MLMSRSLTRPVLAIALLGLTHIAAAQMARPTNMAANGGAGDAYGAAAGGGAQGATRQGVYANPNAPQPLPPLAQQSNANFDAAVDLVTPLTGPQIRALRKRIDDAKRAASANPTRPPKPVYSVQTVDLSPGAPPPIVRVSDLGSAVTFIDSAGAPWDITEVDNMAKGRFEVLRPVPGVPTITITAAGTYVEGDVAVFLKGLSFPIVVKMIAGQRETDYRQDIRIPRRGPNATAPAMATPAIDLPGDSMQAILDGTGTPEAKRIRIENGPSGMSAWQIGEHILLRTNLFLSDPAYYGAVTGADGTHVYDIPTTPVVTVSENGVSHNIILDLE</sequence>
<dbReference type="Proteomes" id="UP000280434">
    <property type="component" value="Unassembled WGS sequence"/>
</dbReference>
<reference evidence="2 3" key="1">
    <citation type="submission" date="2018-10" db="EMBL/GenBank/DDBJ databases">
        <title>Paraburkholderia sp. 7MK8-2, isolated from soil.</title>
        <authorList>
            <person name="Gao Z.-H."/>
            <person name="Qiu L.-H."/>
        </authorList>
    </citation>
    <scope>NUCLEOTIDE SEQUENCE [LARGE SCALE GENOMIC DNA]</scope>
    <source>
        <strain evidence="2 3">7MK8-2</strain>
    </source>
</reference>
<feature type="signal peptide" evidence="1">
    <location>
        <begin position="1"/>
        <end position="25"/>
    </location>
</feature>